<reference evidence="5" key="1">
    <citation type="journal article" date="2019" name="Int. J. Syst. Evol. Microbiol.">
        <title>The Global Catalogue of Microorganisms (GCM) 10K type strain sequencing project: providing services to taxonomists for standard genome sequencing and annotation.</title>
        <authorList>
            <consortium name="The Broad Institute Genomics Platform"/>
            <consortium name="The Broad Institute Genome Sequencing Center for Infectious Disease"/>
            <person name="Wu L."/>
            <person name="Ma J."/>
        </authorList>
    </citation>
    <scope>NUCLEOTIDE SEQUENCE [LARGE SCALE GENOMIC DNA]</scope>
    <source>
        <strain evidence="5">JCM 4586</strain>
    </source>
</reference>
<dbReference type="PROSITE" id="PS50043">
    <property type="entry name" value="HTH_LUXR_2"/>
    <property type="match status" value="1"/>
</dbReference>
<dbReference type="PANTHER" id="PTHR43214:SF42">
    <property type="entry name" value="TRANSCRIPTIONAL REGULATORY PROTEIN DESR"/>
    <property type="match status" value="1"/>
</dbReference>
<dbReference type="SMART" id="SM00421">
    <property type="entry name" value="HTH_LUXR"/>
    <property type="match status" value="1"/>
</dbReference>
<accession>A0ABQ2Z0F4</accession>
<protein>
    <recommendedName>
        <fullName evidence="3">HTH luxR-type domain-containing protein</fullName>
    </recommendedName>
</protein>
<keyword evidence="5" id="KW-1185">Reference proteome</keyword>
<dbReference type="InterPro" id="IPR036388">
    <property type="entry name" value="WH-like_DNA-bd_sf"/>
</dbReference>
<dbReference type="Gene3D" id="1.10.10.10">
    <property type="entry name" value="Winged helix-like DNA-binding domain superfamily/Winged helix DNA-binding domain"/>
    <property type="match status" value="1"/>
</dbReference>
<evidence type="ECO:0000256" key="2">
    <source>
        <dbReference type="SAM" id="MobiDB-lite"/>
    </source>
</evidence>
<dbReference type="Proteomes" id="UP000659223">
    <property type="component" value="Unassembled WGS sequence"/>
</dbReference>
<dbReference type="PRINTS" id="PR00038">
    <property type="entry name" value="HTHLUXR"/>
</dbReference>
<dbReference type="InterPro" id="IPR000792">
    <property type="entry name" value="Tscrpt_reg_LuxR_C"/>
</dbReference>
<feature type="domain" description="HTH luxR-type" evidence="3">
    <location>
        <begin position="505"/>
        <end position="570"/>
    </location>
</feature>
<dbReference type="PANTHER" id="PTHR43214">
    <property type="entry name" value="TWO-COMPONENT RESPONSE REGULATOR"/>
    <property type="match status" value="1"/>
</dbReference>
<dbReference type="CDD" id="cd06170">
    <property type="entry name" value="LuxR_C_like"/>
    <property type="match status" value="1"/>
</dbReference>
<dbReference type="EMBL" id="BMUT01000011">
    <property type="protein sequence ID" value="GGX98005.1"/>
    <property type="molecule type" value="Genomic_DNA"/>
</dbReference>
<keyword evidence="1" id="KW-0238">DNA-binding</keyword>
<feature type="region of interest" description="Disordered" evidence="2">
    <location>
        <begin position="1"/>
        <end position="25"/>
    </location>
</feature>
<evidence type="ECO:0000313" key="5">
    <source>
        <dbReference type="Proteomes" id="UP000659223"/>
    </source>
</evidence>
<evidence type="ECO:0000313" key="4">
    <source>
        <dbReference type="EMBL" id="GGX98005.1"/>
    </source>
</evidence>
<sequence>MRDSQAVRPPRSRPRPRAGRAGTTRRLHLRCSSALLRAAGRTEEDGARDRRLASAADHARLAGLSRRATALHTLSVRQKAVSATRGQQELARGLQSLRTGEVINAREALRLAAALFRHANRTDEELAALLHSAEASWTAGDRTGYARAAEHIGGHTAAPPAVRAYYRGIATALRGDHALSVPLLRAASAGVVPAAEGRTDTLVHACRAALMLGEVSHARDLATRALARAAAPQRARPELLGLLALVELVADNYPRAASHAGRGLEAALAAGRPNAAAQLRSTLAMTAAIRGDAAACRDHARWALGTAQAHGLMVPALIATWSLGWLDLAHQQPREAVERLRPLVLGDSGVHHFAWRLRVIPSFVEAVALAVAELPAPARKRACRQARLILRTLEEWAAANGDQRARAAALHCRAVLSATADPATADPCFDRALALVERVGSAFSQARTKLVFGMALRRLRRPADARGHLRGAMLLFEACGADVWAERAREEMRAAGQAEPGGRPRPRHPACLTPQQLRVARHVAEGRTNREVAVLLALSHRTVDHHLRNVFAALGIRSRVELVHALASFAGGPPPAVRHGMP</sequence>
<evidence type="ECO:0000256" key="1">
    <source>
        <dbReference type="ARBA" id="ARBA00023125"/>
    </source>
</evidence>
<dbReference type="RefSeq" id="WP_190024015.1">
    <property type="nucleotide sequence ID" value="NZ_BMUT01000011.1"/>
</dbReference>
<dbReference type="SUPFAM" id="SSF46894">
    <property type="entry name" value="C-terminal effector domain of the bipartite response regulators"/>
    <property type="match status" value="1"/>
</dbReference>
<dbReference type="Pfam" id="PF00196">
    <property type="entry name" value="GerE"/>
    <property type="match status" value="1"/>
</dbReference>
<name>A0ABQ2Z0F4_9ACTN</name>
<comment type="caution">
    <text evidence="4">The sequence shown here is derived from an EMBL/GenBank/DDBJ whole genome shotgun (WGS) entry which is preliminary data.</text>
</comment>
<gene>
    <name evidence="4" type="ORF">GCM10010324_50410</name>
</gene>
<feature type="compositionally biased region" description="Basic residues" evidence="2">
    <location>
        <begin position="10"/>
        <end position="25"/>
    </location>
</feature>
<evidence type="ECO:0000259" key="3">
    <source>
        <dbReference type="PROSITE" id="PS50043"/>
    </source>
</evidence>
<dbReference type="InterPro" id="IPR039420">
    <property type="entry name" value="WalR-like"/>
</dbReference>
<proteinExistence type="predicted"/>
<dbReference type="InterPro" id="IPR016032">
    <property type="entry name" value="Sig_transdc_resp-reg_C-effctor"/>
</dbReference>
<organism evidence="4 5">
    <name type="scientific">Streptomyces hiroshimensis</name>
    <dbReference type="NCBI Taxonomy" id="66424"/>
    <lineage>
        <taxon>Bacteria</taxon>
        <taxon>Bacillati</taxon>
        <taxon>Actinomycetota</taxon>
        <taxon>Actinomycetes</taxon>
        <taxon>Kitasatosporales</taxon>
        <taxon>Streptomycetaceae</taxon>
        <taxon>Streptomyces</taxon>
    </lineage>
</organism>